<dbReference type="EMBL" id="DQ489736">
    <property type="protein sequence ID" value="ACA83483.1"/>
    <property type="molecule type" value="Genomic_DNA"/>
</dbReference>
<feature type="domain" description="Arginine repressor C-terminal" evidence="1">
    <location>
        <begin position="37"/>
        <end position="94"/>
    </location>
</feature>
<evidence type="ECO:0000313" key="3">
    <source>
        <dbReference type="Proteomes" id="UP000002166"/>
    </source>
</evidence>
<dbReference type="Proteomes" id="UP000002166">
    <property type="component" value="Chromosome"/>
</dbReference>
<dbReference type="InterPro" id="IPR020899">
    <property type="entry name" value="Arg_repress_C"/>
</dbReference>
<dbReference type="GO" id="GO:0034618">
    <property type="term" value="F:arginine binding"/>
    <property type="evidence" value="ECO:0007669"/>
    <property type="project" value="InterPro"/>
</dbReference>
<dbReference type="GO" id="GO:0051259">
    <property type="term" value="P:protein complex oligomerization"/>
    <property type="evidence" value="ECO:0007669"/>
    <property type="project" value="InterPro"/>
</dbReference>
<gene>
    <name evidence="2" type="ordered locus">LCK_01660</name>
</gene>
<dbReference type="InterPro" id="IPR036251">
    <property type="entry name" value="Arg_repress_C_sf"/>
</dbReference>
<dbReference type="SUPFAM" id="SSF55252">
    <property type="entry name" value="C-terminal domain of arginine repressor"/>
    <property type="match status" value="1"/>
</dbReference>
<sequence>MRRNIAVQRIKVFYWAIYFNRDSSCTHKNKLTIEKVRNNKSLLVRTSNYAGSIVAAHIDELNIPEIVSTLAGINNIMIICQSDNDADIVLQAFKAISE</sequence>
<keyword evidence="3" id="KW-1185">Reference proteome</keyword>
<name>B1MWB8_LEUCK</name>
<protein>
    <submittedName>
        <fullName evidence="2">Arg_repressor_C domain containing protein</fullName>
    </submittedName>
</protein>
<dbReference type="KEGG" id="lci:LCK_01660"/>
<reference evidence="2 3" key="1">
    <citation type="journal article" date="2008" name="J. Bacteriol.">
        <title>Complete genome sequence of Leuconostoc citreum KM20.</title>
        <authorList>
            <person name="Kim J.F."/>
            <person name="Jeong H."/>
            <person name="Lee J.-S."/>
            <person name="Choi S.-H."/>
            <person name="Ha M."/>
            <person name="Hur C.-G."/>
            <person name="Kim J.-S."/>
            <person name="Lee S."/>
            <person name="Park H.-S."/>
            <person name="Park Y.-H."/>
            <person name="Oh T.K."/>
        </authorList>
    </citation>
    <scope>NUCLEOTIDE SEQUENCE [LARGE SCALE GENOMIC DNA]</scope>
    <source>
        <strain evidence="2 3">KM20</strain>
    </source>
</reference>
<dbReference type="HOGENOM" id="CLU_2330350_0_0_9"/>
<organism evidence="2 3">
    <name type="scientific">Leuconostoc citreum (strain KM20)</name>
    <dbReference type="NCBI Taxonomy" id="349519"/>
    <lineage>
        <taxon>Bacteria</taxon>
        <taxon>Bacillati</taxon>
        <taxon>Bacillota</taxon>
        <taxon>Bacilli</taxon>
        <taxon>Lactobacillales</taxon>
        <taxon>Lactobacillaceae</taxon>
        <taxon>Leuconostoc</taxon>
    </lineage>
</organism>
<dbReference type="AlphaFoldDB" id="B1MWB8"/>
<dbReference type="Pfam" id="PF02863">
    <property type="entry name" value="Arg_repressor_C"/>
    <property type="match status" value="1"/>
</dbReference>
<dbReference type="STRING" id="349519.LCK_01660"/>
<dbReference type="RefSeq" id="WP_012305443.1">
    <property type="nucleotide sequence ID" value="NC_010471.1"/>
</dbReference>
<evidence type="ECO:0000313" key="2">
    <source>
        <dbReference type="EMBL" id="ACA83483.1"/>
    </source>
</evidence>
<dbReference type="Gene3D" id="3.30.1360.40">
    <property type="match status" value="1"/>
</dbReference>
<proteinExistence type="predicted"/>
<evidence type="ECO:0000259" key="1">
    <source>
        <dbReference type="Pfam" id="PF02863"/>
    </source>
</evidence>
<accession>B1MWB8</accession>